<dbReference type="GO" id="GO:0004022">
    <property type="term" value="F:alcohol dehydrogenase (NAD+) activity"/>
    <property type="evidence" value="ECO:0007669"/>
    <property type="project" value="TreeGrafter"/>
</dbReference>
<evidence type="ECO:0000313" key="3">
    <source>
        <dbReference type="EMBL" id="KZM18771.1"/>
    </source>
</evidence>
<dbReference type="InterPro" id="IPR039697">
    <property type="entry name" value="Alcohol_dehydrogenase_Fe"/>
</dbReference>
<evidence type="ECO:0000259" key="1">
    <source>
        <dbReference type="Pfam" id="PF00465"/>
    </source>
</evidence>
<feature type="domain" description="Fe-containing alcohol dehydrogenase-like C-terminal" evidence="2">
    <location>
        <begin position="205"/>
        <end position="404"/>
    </location>
</feature>
<reference evidence="3 4" key="1">
    <citation type="journal article" date="2016" name="Sci. Rep.">
        <title>Draft genome sequencing and secretome analysis of fungal phytopathogen Ascochyta rabiei provides insight into the necrotrophic effector repertoire.</title>
        <authorList>
            <person name="Verma S."/>
            <person name="Gazara R.K."/>
            <person name="Nizam S."/>
            <person name="Parween S."/>
            <person name="Chattopadhyay D."/>
            <person name="Verma P.K."/>
        </authorList>
    </citation>
    <scope>NUCLEOTIDE SEQUENCE [LARGE SCALE GENOMIC DNA]</scope>
    <source>
        <strain evidence="3 4">ArDII</strain>
    </source>
</reference>
<name>A0A162W3L8_DIDRA</name>
<dbReference type="Pfam" id="PF25137">
    <property type="entry name" value="ADH_Fe_C"/>
    <property type="match status" value="1"/>
</dbReference>
<proteinExistence type="predicted"/>
<dbReference type="InterPro" id="IPR001670">
    <property type="entry name" value="ADH_Fe/GldA"/>
</dbReference>
<dbReference type="OrthoDB" id="339764at2759"/>
<dbReference type="Gene3D" id="1.20.1090.10">
    <property type="entry name" value="Dehydroquinate synthase-like - alpha domain"/>
    <property type="match status" value="1"/>
</dbReference>
<accession>A0A162W3L8</accession>
<keyword evidence="4" id="KW-1185">Reference proteome</keyword>
<evidence type="ECO:0000259" key="2">
    <source>
        <dbReference type="Pfam" id="PF25137"/>
    </source>
</evidence>
<feature type="domain" description="Alcohol dehydrogenase iron-type/glycerol dehydrogenase GldA" evidence="1">
    <location>
        <begin position="41"/>
        <end position="192"/>
    </location>
</feature>
<dbReference type="CDD" id="cd08192">
    <property type="entry name" value="MAR-like"/>
    <property type="match status" value="1"/>
</dbReference>
<dbReference type="EMBL" id="JYNV01000322">
    <property type="protein sequence ID" value="KZM18771.1"/>
    <property type="molecule type" value="Genomic_DNA"/>
</dbReference>
<comment type="caution">
    <text evidence="3">The sequence shown here is derived from an EMBL/GenBank/DDBJ whole genome shotgun (WGS) entry which is preliminary data.</text>
</comment>
<dbReference type="PANTHER" id="PTHR11496:SF107">
    <property type="entry name" value="ALCOHOL DEHYDROGENASE, PUTATIVE (AFU_ORTHOLOGUE AFUA_1G06800)-RELATED"/>
    <property type="match status" value="1"/>
</dbReference>
<dbReference type="PANTHER" id="PTHR11496">
    <property type="entry name" value="ALCOHOL DEHYDROGENASE"/>
    <property type="match status" value="1"/>
</dbReference>
<evidence type="ECO:0000313" key="4">
    <source>
        <dbReference type="Proteomes" id="UP000076837"/>
    </source>
</evidence>
<gene>
    <name evidence="3" type="ORF">ST47_g10010</name>
</gene>
<dbReference type="AlphaFoldDB" id="A0A162W3L8"/>
<dbReference type="Gene3D" id="3.40.50.1970">
    <property type="match status" value="1"/>
</dbReference>
<dbReference type="Pfam" id="PF00465">
    <property type="entry name" value="Fe-ADH"/>
    <property type="match status" value="1"/>
</dbReference>
<protein>
    <submittedName>
        <fullName evidence="3">Metal ion binding</fullName>
    </submittedName>
</protein>
<dbReference type="Proteomes" id="UP000076837">
    <property type="component" value="Unassembled WGS sequence"/>
</dbReference>
<sequence length="408" mass="44101">MAAWFANVETCRPAFDLKPTPRVTHGLRFPDACAQHINGDLACSTVFIIASASLSRNTDALDRLTNALGDKVAGVHVGISSHTPIDEVAAIVAKVKDLHIDCLVCLGAGSITDAAKVIRFALANVVFTVADIRTLRGSRPHKHKLPSITLVCIPTTLSGGEYQGIAGVTDNETLEKMLFDPIRDPDLVIQDPELCSTTPQRVWLSTGVRSVDHCVETLCSLQGDETADDYARRGLRRLVEGLIHCKEDARNLEALHQCQLAVTDAMRAVSCGVPMGASHAVGHQLGPLGVPHGETSCVMLPAVCSFNTREPANVQKQAKVIQLLLDIPAISNLLKTKGVDPAKVQLAEILDVFLRHLGMPRTLTEVGVEGDEKLRQLAKNSLQDHWIKTNAIPITKESQMMELLALVI</sequence>
<dbReference type="STRING" id="5454.A0A162W3L8"/>
<dbReference type="InterPro" id="IPR056798">
    <property type="entry name" value="ADH_Fe_C"/>
</dbReference>
<organism evidence="3 4">
    <name type="scientific">Didymella rabiei</name>
    <name type="common">Chickpea ascochyta blight fungus</name>
    <name type="synonym">Mycosphaerella rabiei</name>
    <dbReference type="NCBI Taxonomy" id="5454"/>
    <lineage>
        <taxon>Eukaryota</taxon>
        <taxon>Fungi</taxon>
        <taxon>Dikarya</taxon>
        <taxon>Ascomycota</taxon>
        <taxon>Pezizomycotina</taxon>
        <taxon>Dothideomycetes</taxon>
        <taxon>Pleosporomycetidae</taxon>
        <taxon>Pleosporales</taxon>
        <taxon>Pleosporineae</taxon>
        <taxon>Didymellaceae</taxon>
        <taxon>Ascochyta</taxon>
    </lineage>
</organism>
<dbReference type="SUPFAM" id="SSF56796">
    <property type="entry name" value="Dehydroquinate synthase-like"/>
    <property type="match status" value="1"/>
</dbReference>
<dbReference type="GO" id="GO:0046872">
    <property type="term" value="F:metal ion binding"/>
    <property type="evidence" value="ECO:0007669"/>
    <property type="project" value="InterPro"/>
</dbReference>
<dbReference type="GO" id="GO:0005739">
    <property type="term" value="C:mitochondrion"/>
    <property type="evidence" value="ECO:0007669"/>
    <property type="project" value="TreeGrafter"/>
</dbReference>